<proteinExistence type="inferred from homology"/>
<sequence>MNDNKYILDCDFHTHTGFSDDCYVSVDEMLEGAAAQGIKTLAVTDHYDPGYPDPEFPFTIDFDDYQKTMLENRKKYRGIMDIKIGLEVGIMEGQFDAADRVINAFPYDVILGSFHCLRSIDLYTFDFTDVDGPAMLEDFYTYMYDCLKVFHNYDVVGHFSILDRYIGKLYDYAPFDDVIDETLKLLVQEGKGLEINTSSFKYGTGTWLPRESILRRYRELGGEMLTFGSDAHSPEHYRFHFNDAVELARSLGYKYYCVFDQRKPEFFPL</sequence>
<dbReference type="SMART" id="SM00481">
    <property type="entry name" value="POLIIIAc"/>
    <property type="match status" value="1"/>
</dbReference>
<accession>A0A9D1N7F3</accession>
<evidence type="ECO:0000256" key="1">
    <source>
        <dbReference type="ARBA" id="ARBA00004970"/>
    </source>
</evidence>
<dbReference type="EC" id="3.1.3.15" evidence="3 8"/>
<dbReference type="GO" id="GO:0000105">
    <property type="term" value="P:L-histidine biosynthetic process"/>
    <property type="evidence" value="ECO:0007669"/>
    <property type="project" value="UniProtKB-UniRule"/>
</dbReference>
<reference evidence="10" key="1">
    <citation type="submission" date="2020-10" db="EMBL/GenBank/DDBJ databases">
        <authorList>
            <person name="Gilroy R."/>
        </authorList>
    </citation>
    <scope>NUCLEOTIDE SEQUENCE</scope>
    <source>
        <strain evidence="10">ChiSjej4B22-8349</strain>
    </source>
</reference>
<evidence type="ECO:0000256" key="4">
    <source>
        <dbReference type="ARBA" id="ARBA00022605"/>
    </source>
</evidence>
<evidence type="ECO:0000256" key="5">
    <source>
        <dbReference type="ARBA" id="ARBA00022801"/>
    </source>
</evidence>
<evidence type="ECO:0000256" key="3">
    <source>
        <dbReference type="ARBA" id="ARBA00013085"/>
    </source>
</evidence>
<gene>
    <name evidence="10" type="ORF">IAD25_07320</name>
</gene>
<evidence type="ECO:0000259" key="9">
    <source>
        <dbReference type="SMART" id="SM00481"/>
    </source>
</evidence>
<keyword evidence="5 8" id="KW-0378">Hydrolase</keyword>
<dbReference type="NCBIfam" id="TIGR01856">
    <property type="entry name" value="hisJ_fam"/>
    <property type="match status" value="1"/>
</dbReference>
<dbReference type="AlphaFoldDB" id="A0A9D1N7F3"/>
<dbReference type="PANTHER" id="PTHR21039">
    <property type="entry name" value="HISTIDINOL PHOSPHATASE-RELATED"/>
    <property type="match status" value="1"/>
</dbReference>
<evidence type="ECO:0000313" key="10">
    <source>
        <dbReference type="EMBL" id="HIU96495.1"/>
    </source>
</evidence>
<keyword evidence="4 8" id="KW-0028">Amino-acid biosynthesis</keyword>
<reference evidence="10" key="2">
    <citation type="journal article" date="2021" name="PeerJ">
        <title>Extensive microbial diversity within the chicken gut microbiome revealed by metagenomics and culture.</title>
        <authorList>
            <person name="Gilroy R."/>
            <person name="Ravi A."/>
            <person name="Getino M."/>
            <person name="Pursley I."/>
            <person name="Horton D.L."/>
            <person name="Alikhan N.F."/>
            <person name="Baker D."/>
            <person name="Gharbi K."/>
            <person name="Hall N."/>
            <person name="Watson M."/>
            <person name="Adriaenssens E.M."/>
            <person name="Foster-Nyarko E."/>
            <person name="Jarju S."/>
            <person name="Secka A."/>
            <person name="Antonio M."/>
            <person name="Oren A."/>
            <person name="Chaudhuri R.R."/>
            <person name="La Ragione R."/>
            <person name="Hildebrand F."/>
            <person name="Pallen M.J."/>
        </authorList>
    </citation>
    <scope>NUCLEOTIDE SEQUENCE</scope>
    <source>
        <strain evidence="10">ChiSjej4B22-8349</strain>
    </source>
</reference>
<dbReference type="Proteomes" id="UP000824130">
    <property type="component" value="Unassembled WGS sequence"/>
</dbReference>
<dbReference type="InterPro" id="IPR010140">
    <property type="entry name" value="Histidinol_P_phosphatase_HisJ"/>
</dbReference>
<dbReference type="GO" id="GO:0004401">
    <property type="term" value="F:histidinol-phosphatase activity"/>
    <property type="evidence" value="ECO:0007669"/>
    <property type="project" value="UniProtKB-UniRule"/>
</dbReference>
<dbReference type="Gene3D" id="3.20.20.140">
    <property type="entry name" value="Metal-dependent hydrolases"/>
    <property type="match status" value="1"/>
</dbReference>
<keyword evidence="6 8" id="KW-0368">Histidine biosynthesis</keyword>
<dbReference type="GO" id="GO:0005737">
    <property type="term" value="C:cytoplasm"/>
    <property type="evidence" value="ECO:0007669"/>
    <property type="project" value="TreeGrafter"/>
</dbReference>
<comment type="caution">
    <text evidence="10">The sequence shown here is derived from an EMBL/GenBank/DDBJ whole genome shotgun (WGS) entry which is preliminary data.</text>
</comment>
<evidence type="ECO:0000313" key="11">
    <source>
        <dbReference type="Proteomes" id="UP000824130"/>
    </source>
</evidence>
<dbReference type="InterPro" id="IPR016195">
    <property type="entry name" value="Pol/histidinol_Pase-like"/>
</dbReference>
<evidence type="ECO:0000256" key="8">
    <source>
        <dbReference type="RuleBase" id="RU366003"/>
    </source>
</evidence>
<organism evidence="10 11">
    <name type="scientific">Candidatus Allocopromorpha excrementipullorum</name>
    <dbReference type="NCBI Taxonomy" id="2840743"/>
    <lineage>
        <taxon>Bacteria</taxon>
        <taxon>Bacillati</taxon>
        <taxon>Bacillota</taxon>
        <taxon>Clostridia</taxon>
        <taxon>Eubacteriales</taxon>
        <taxon>Eubacteriaceae</taxon>
        <taxon>Eubacteriaceae incertae sedis</taxon>
        <taxon>Candidatus Allocopromorpha</taxon>
    </lineage>
</organism>
<comment type="pathway">
    <text evidence="1 8">Amino-acid biosynthesis; L-histidine biosynthesis; L-histidine from 5-phospho-alpha-D-ribose 1-diphosphate: step 8/9.</text>
</comment>
<dbReference type="InterPro" id="IPR003141">
    <property type="entry name" value="Pol/His_phosphatase_N"/>
</dbReference>
<name>A0A9D1N7F3_9FIRM</name>
<evidence type="ECO:0000256" key="6">
    <source>
        <dbReference type="ARBA" id="ARBA00023102"/>
    </source>
</evidence>
<dbReference type="Pfam" id="PF02811">
    <property type="entry name" value="PHP"/>
    <property type="match status" value="1"/>
</dbReference>
<dbReference type="SUPFAM" id="SSF89550">
    <property type="entry name" value="PHP domain-like"/>
    <property type="match status" value="1"/>
</dbReference>
<evidence type="ECO:0000256" key="2">
    <source>
        <dbReference type="ARBA" id="ARBA00009152"/>
    </source>
</evidence>
<evidence type="ECO:0000256" key="7">
    <source>
        <dbReference type="ARBA" id="ARBA00049158"/>
    </source>
</evidence>
<comment type="similarity">
    <text evidence="2 8">Belongs to the PHP hydrolase family. HisK subfamily.</text>
</comment>
<dbReference type="InterPro" id="IPR004013">
    <property type="entry name" value="PHP_dom"/>
</dbReference>
<comment type="catalytic activity">
    <reaction evidence="7 8">
        <text>L-histidinol phosphate + H2O = L-histidinol + phosphate</text>
        <dbReference type="Rhea" id="RHEA:14465"/>
        <dbReference type="ChEBI" id="CHEBI:15377"/>
        <dbReference type="ChEBI" id="CHEBI:43474"/>
        <dbReference type="ChEBI" id="CHEBI:57699"/>
        <dbReference type="ChEBI" id="CHEBI:57980"/>
        <dbReference type="EC" id="3.1.3.15"/>
    </reaction>
</comment>
<protein>
    <recommendedName>
        <fullName evidence="3 8">Histidinol-phosphatase</fullName>
        <shortName evidence="8">HolPase</shortName>
        <ecNumber evidence="3 8">3.1.3.15</ecNumber>
    </recommendedName>
</protein>
<dbReference type="EMBL" id="DVOB01000156">
    <property type="protein sequence ID" value="HIU96495.1"/>
    <property type="molecule type" value="Genomic_DNA"/>
</dbReference>
<dbReference type="PANTHER" id="PTHR21039:SF0">
    <property type="entry name" value="HISTIDINOL-PHOSPHATASE"/>
    <property type="match status" value="1"/>
</dbReference>
<feature type="domain" description="Polymerase/histidinol phosphatase N-terminal" evidence="9">
    <location>
        <begin position="10"/>
        <end position="92"/>
    </location>
</feature>